<accession>A0A9N7ZAL3</accession>
<evidence type="ECO:0000313" key="2">
    <source>
        <dbReference type="Proteomes" id="UP001153269"/>
    </source>
</evidence>
<keyword evidence="2" id="KW-1185">Reference proteome</keyword>
<evidence type="ECO:0000313" key="1">
    <source>
        <dbReference type="EMBL" id="CAB1455957.1"/>
    </source>
</evidence>
<name>A0A9N7ZAL3_PLEPL</name>
<gene>
    <name evidence="1" type="ORF">PLEPLA_LOCUS43738</name>
</gene>
<dbReference type="AlphaFoldDB" id="A0A9N7ZAL3"/>
<dbReference type="EMBL" id="CADEAL010004279">
    <property type="protein sequence ID" value="CAB1455957.1"/>
    <property type="molecule type" value="Genomic_DNA"/>
</dbReference>
<sequence>MACLVTKTETETKSDQRRVAPSLYQTHLHCQETTVLEQELYRLCYRVRAPPAPRHKAPPDACRPRLLNRGPAPIQIRHLIGPAHREWMCQPFPVPWQSSNRVCSGRNTPFPLGNAWARSLAPLRERGIRLATYLDNRLLLACSEQKGAVHTGIVLTHLADLGFVVNRENSVLTQI</sequence>
<dbReference type="Proteomes" id="UP001153269">
    <property type="component" value="Unassembled WGS sequence"/>
</dbReference>
<comment type="caution">
    <text evidence="1">The sequence shown here is derived from an EMBL/GenBank/DDBJ whole genome shotgun (WGS) entry which is preliminary data.</text>
</comment>
<protein>
    <submittedName>
        <fullName evidence="1">Uncharacterized protein</fullName>
    </submittedName>
</protein>
<organism evidence="1 2">
    <name type="scientific">Pleuronectes platessa</name>
    <name type="common">European plaice</name>
    <dbReference type="NCBI Taxonomy" id="8262"/>
    <lineage>
        <taxon>Eukaryota</taxon>
        <taxon>Metazoa</taxon>
        <taxon>Chordata</taxon>
        <taxon>Craniata</taxon>
        <taxon>Vertebrata</taxon>
        <taxon>Euteleostomi</taxon>
        <taxon>Actinopterygii</taxon>
        <taxon>Neopterygii</taxon>
        <taxon>Teleostei</taxon>
        <taxon>Neoteleostei</taxon>
        <taxon>Acanthomorphata</taxon>
        <taxon>Carangaria</taxon>
        <taxon>Pleuronectiformes</taxon>
        <taxon>Pleuronectoidei</taxon>
        <taxon>Pleuronectidae</taxon>
        <taxon>Pleuronectes</taxon>
    </lineage>
</organism>
<reference evidence="1" key="1">
    <citation type="submission" date="2020-03" db="EMBL/GenBank/DDBJ databases">
        <authorList>
            <person name="Weist P."/>
        </authorList>
    </citation>
    <scope>NUCLEOTIDE SEQUENCE</scope>
</reference>
<proteinExistence type="predicted"/>